<accession>A0A8X6P4Q0</accession>
<dbReference type="AlphaFoldDB" id="A0A8X6P4Q0"/>
<protein>
    <submittedName>
        <fullName evidence="1">Uncharacterized protein</fullName>
    </submittedName>
</protein>
<proteinExistence type="predicted"/>
<dbReference type="Proteomes" id="UP000887013">
    <property type="component" value="Unassembled WGS sequence"/>
</dbReference>
<sequence>MIHLVNNAKTILLFEVLGRQLLTVIYGLLNTSRINPKIIFAVYNAANGIVKFSTQYDLLELKLNLIEQFLQERLKKSNMPHNQTKIILETLDEKVEEINPIPSSTAKQGTDV</sequence>
<keyword evidence="2" id="KW-1185">Reference proteome</keyword>
<name>A0A8X6P4Q0_NEPPI</name>
<comment type="caution">
    <text evidence="1">The sequence shown here is derived from an EMBL/GenBank/DDBJ whole genome shotgun (WGS) entry which is preliminary data.</text>
</comment>
<organism evidence="1 2">
    <name type="scientific">Nephila pilipes</name>
    <name type="common">Giant wood spider</name>
    <name type="synonym">Nephila maculata</name>
    <dbReference type="NCBI Taxonomy" id="299642"/>
    <lineage>
        <taxon>Eukaryota</taxon>
        <taxon>Metazoa</taxon>
        <taxon>Ecdysozoa</taxon>
        <taxon>Arthropoda</taxon>
        <taxon>Chelicerata</taxon>
        <taxon>Arachnida</taxon>
        <taxon>Araneae</taxon>
        <taxon>Araneomorphae</taxon>
        <taxon>Entelegynae</taxon>
        <taxon>Araneoidea</taxon>
        <taxon>Nephilidae</taxon>
        <taxon>Nephila</taxon>
    </lineage>
</organism>
<gene>
    <name evidence="1" type="ORF">NPIL_656221</name>
</gene>
<reference evidence="1" key="1">
    <citation type="submission" date="2020-08" db="EMBL/GenBank/DDBJ databases">
        <title>Multicomponent nature underlies the extraordinary mechanical properties of spider dragline silk.</title>
        <authorList>
            <person name="Kono N."/>
            <person name="Nakamura H."/>
            <person name="Mori M."/>
            <person name="Yoshida Y."/>
            <person name="Ohtoshi R."/>
            <person name="Malay A.D."/>
            <person name="Moran D.A.P."/>
            <person name="Tomita M."/>
            <person name="Numata K."/>
            <person name="Arakawa K."/>
        </authorList>
    </citation>
    <scope>NUCLEOTIDE SEQUENCE</scope>
</reference>
<evidence type="ECO:0000313" key="2">
    <source>
        <dbReference type="Proteomes" id="UP000887013"/>
    </source>
</evidence>
<evidence type="ECO:0000313" key="1">
    <source>
        <dbReference type="EMBL" id="GFT51405.1"/>
    </source>
</evidence>
<dbReference type="EMBL" id="BMAW01016919">
    <property type="protein sequence ID" value="GFT51405.1"/>
    <property type="molecule type" value="Genomic_DNA"/>
</dbReference>